<gene>
    <name evidence="2" type="ORF">Cvel_31589</name>
</gene>
<sequence length="387" mass="40861">MLEEAKFLESGKMRHGDVATVACRPPMGPSKGQAARQRLACVDGQIEPKTLVCGRPCELDSRSIHQFGVSGKKEEFSHGEVTGVQCIQGFQPVHVDLIDASSGLALAGSAMESQTVRSLQDKAKEQQENDQEGKGGGKVAGGIAVSVGRESMSCDEGSLSRLSLRCFETCPVLSREMLGRRGVLAEREDAVEGGGGVGLNRGVAAGALVPLKCSSGRDPAVMADGRPLPERTALRCEGRDWAALPVSCVEPCAALVLPLEMKGDPGSLTTHSNEQKGEGSSIPFGESVVVHCDEDQNFGVEEGELVDIETVKCMGREKGFSPLVLRCHKMCISAPSNVNTEVYKMSGPLPAGPPYRHGATLQFECADGFSSSDAQITTGKSLAWQCG</sequence>
<accession>A0A0G4HTS6</accession>
<dbReference type="VEuPathDB" id="CryptoDB:Cvel_31589"/>
<reference evidence="2" key="1">
    <citation type="submission" date="2014-11" db="EMBL/GenBank/DDBJ databases">
        <authorList>
            <person name="Otto D Thomas"/>
            <person name="Naeem Raeece"/>
        </authorList>
    </citation>
    <scope>NUCLEOTIDE SEQUENCE</scope>
</reference>
<dbReference type="PhylomeDB" id="A0A0G4HTS6"/>
<evidence type="ECO:0008006" key="3">
    <source>
        <dbReference type="Google" id="ProtNLM"/>
    </source>
</evidence>
<protein>
    <recommendedName>
        <fullName evidence="3">Sushi domain-containing protein</fullName>
    </recommendedName>
</protein>
<evidence type="ECO:0000313" key="2">
    <source>
        <dbReference type="EMBL" id="CEM47836.1"/>
    </source>
</evidence>
<dbReference type="AlphaFoldDB" id="A0A0G4HTS6"/>
<feature type="region of interest" description="Disordered" evidence="1">
    <location>
        <begin position="116"/>
        <end position="139"/>
    </location>
</feature>
<organism evidence="2">
    <name type="scientific">Chromera velia CCMP2878</name>
    <dbReference type="NCBI Taxonomy" id="1169474"/>
    <lineage>
        <taxon>Eukaryota</taxon>
        <taxon>Sar</taxon>
        <taxon>Alveolata</taxon>
        <taxon>Colpodellida</taxon>
        <taxon>Chromeraceae</taxon>
        <taxon>Chromera</taxon>
    </lineage>
</organism>
<name>A0A0G4HTS6_9ALVE</name>
<feature type="compositionally biased region" description="Basic and acidic residues" evidence="1">
    <location>
        <begin position="119"/>
        <end position="135"/>
    </location>
</feature>
<evidence type="ECO:0000256" key="1">
    <source>
        <dbReference type="SAM" id="MobiDB-lite"/>
    </source>
</evidence>
<dbReference type="EMBL" id="CDMZ01003859">
    <property type="protein sequence ID" value="CEM47836.1"/>
    <property type="molecule type" value="Genomic_DNA"/>
</dbReference>
<proteinExistence type="predicted"/>